<dbReference type="InterPro" id="IPR012337">
    <property type="entry name" value="RNaseH-like_sf"/>
</dbReference>
<dbReference type="InterPro" id="IPR013520">
    <property type="entry name" value="Ribonucl_H"/>
</dbReference>
<dbReference type="Pfam" id="PF00533">
    <property type="entry name" value="BRCT"/>
    <property type="match status" value="1"/>
</dbReference>
<dbReference type="SMART" id="SM00479">
    <property type="entry name" value="EXOIII"/>
    <property type="match status" value="1"/>
</dbReference>
<name>A0A8S5P580_9CAUD</name>
<proteinExistence type="predicted"/>
<dbReference type="EMBL" id="BK015332">
    <property type="protein sequence ID" value="DAE01797.1"/>
    <property type="molecule type" value="Genomic_DNA"/>
</dbReference>
<dbReference type="InterPro" id="IPR001357">
    <property type="entry name" value="BRCT_dom"/>
</dbReference>
<dbReference type="InterPro" id="IPR036420">
    <property type="entry name" value="BRCT_dom_sf"/>
</dbReference>
<dbReference type="Gene3D" id="3.40.50.10190">
    <property type="entry name" value="BRCT domain"/>
    <property type="match status" value="1"/>
</dbReference>
<dbReference type="Gene3D" id="3.30.70.2330">
    <property type="match status" value="1"/>
</dbReference>
<dbReference type="Pfam" id="PF00929">
    <property type="entry name" value="RNase_T"/>
    <property type="match status" value="1"/>
</dbReference>
<evidence type="ECO:0000259" key="1">
    <source>
        <dbReference type="PROSITE" id="PS50172"/>
    </source>
</evidence>
<dbReference type="Gene3D" id="3.30.420.10">
    <property type="entry name" value="Ribonuclease H-like superfamily/Ribonuclease H"/>
    <property type="match status" value="1"/>
</dbReference>
<dbReference type="CDD" id="cd06130">
    <property type="entry name" value="DNA_pol_III_epsilon_like"/>
    <property type="match status" value="1"/>
</dbReference>
<sequence>MELVFIDFETATASRDSACSLGLVHVINGQIAEKKQWLIQPPHNDYNSFNTEIHGITPEMTENSPTFGELWNNISQYFSGKTLVAHNASFDMSVLRATLNYYNIPFPCFDYFCTLVMARAALPKRITYSLDSLCDEFGIAFKHHDATEDAYASFELYKRIFQISEQEKIDDFLEKYGLQLGKSFENGYTRCGIVKKSYSIDFKSLHAENDIIEEHPFFGKKILFTGTLKSMSRKEAAQLVVNIGAEPTDSFNKNINYLIVGDFDFYKFRNGEKSSKLISAEKALQKGSDIEIISEEDFLKMIPDNAVKSKPKHIRKTPRNNYKYTDWGIGSPNAVDFYDVGIVNTNIDNKDGTSRQELISDLSKWQPVEIKRQQCSKDAPNAIGVFSPKGQIGNLSQPEASQIADLLDEGGKVTARVCQIYVVTKSKCWSCWIELQVIPASDLHLGFDFKNTEY</sequence>
<dbReference type="SUPFAM" id="SSF53098">
    <property type="entry name" value="Ribonuclease H-like"/>
    <property type="match status" value="1"/>
</dbReference>
<dbReference type="GO" id="GO:0008408">
    <property type="term" value="F:3'-5' exonuclease activity"/>
    <property type="evidence" value="ECO:0007669"/>
    <property type="project" value="TreeGrafter"/>
</dbReference>
<feature type="domain" description="BRCT" evidence="1">
    <location>
        <begin position="212"/>
        <end position="302"/>
    </location>
</feature>
<dbReference type="PANTHER" id="PTHR30231">
    <property type="entry name" value="DNA POLYMERASE III SUBUNIT EPSILON"/>
    <property type="match status" value="1"/>
</dbReference>
<accession>A0A8S5P580</accession>
<protein>
    <submittedName>
        <fullName evidence="2">DNA polymerase III subunit alpha</fullName>
    </submittedName>
</protein>
<evidence type="ECO:0000313" key="2">
    <source>
        <dbReference type="EMBL" id="DAE01797.1"/>
    </source>
</evidence>
<reference evidence="2" key="1">
    <citation type="journal article" date="2021" name="Proc. Natl. Acad. Sci. U.S.A.">
        <title>A Catalog of Tens of Thousands of Viruses from Human Metagenomes Reveals Hidden Associations with Chronic Diseases.</title>
        <authorList>
            <person name="Tisza M.J."/>
            <person name="Buck C.B."/>
        </authorList>
    </citation>
    <scope>NUCLEOTIDE SEQUENCE</scope>
    <source>
        <strain evidence="2">Ct3yx7</strain>
    </source>
</reference>
<dbReference type="PANTHER" id="PTHR30231:SF42">
    <property type="entry name" value="EXONUCLEASE"/>
    <property type="match status" value="1"/>
</dbReference>
<dbReference type="SMART" id="SM00292">
    <property type="entry name" value="BRCT"/>
    <property type="match status" value="1"/>
</dbReference>
<organism evidence="2">
    <name type="scientific">Siphoviridae sp. ct3yx7</name>
    <dbReference type="NCBI Taxonomy" id="2825326"/>
    <lineage>
        <taxon>Viruses</taxon>
        <taxon>Duplodnaviria</taxon>
        <taxon>Heunggongvirae</taxon>
        <taxon>Uroviricota</taxon>
        <taxon>Caudoviricetes</taxon>
    </lineage>
</organism>
<dbReference type="PROSITE" id="PS50172">
    <property type="entry name" value="BRCT"/>
    <property type="match status" value="1"/>
</dbReference>
<dbReference type="FunFam" id="3.30.420.10:FF:000045">
    <property type="entry name" value="3'-5' exonuclease DinG"/>
    <property type="match status" value="1"/>
</dbReference>
<dbReference type="GO" id="GO:0003676">
    <property type="term" value="F:nucleic acid binding"/>
    <property type="evidence" value="ECO:0007669"/>
    <property type="project" value="InterPro"/>
</dbReference>
<dbReference type="SUPFAM" id="SSF52113">
    <property type="entry name" value="BRCT domain"/>
    <property type="match status" value="1"/>
</dbReference>
<dbReference type="CDD" id="cd17748">
    <property type="entry name" value="BRCT_DNA_ligase_like"/>
    <property type="match status" value="1"/>
</dbReference>
<dbReference type="InterPro" id="IPR036397">
    <property type="entry name" value="RNaseH_sf"/>
</dbReference>